<evidence type="ECO:0000256" key="4">
    <source>
        <dbReference type="ARBA" id="ARBA00022927"/>
    </source>
</evidence>
<dbReference type="CDD" id="cd13170">
    <property type="entry name" value="RanBD_NUP50"/>
    <property type="match status" value="1"/>
</dbReference>
<feature type="compositionally biased region" description="Polar residues" evidence="8">
    <location>
        <begin position="1076"/>
        <end position="1089"/>
    </location>
</feature>
<dbReference type="PANTHER" id="PTHR38697">
    <property type="entry name" value="NUCLEAR PORE COMPLEX PROTEIN SIMILAR TO S. CEREVISIAE NUP2 (EUROFUNG)"/>
    <property type="match status" value="1"/>
</dbReference>
<organism evidence="10 11">
    <name type="scientific">Penicillium olsonii</name>
    <dbReference type="NCBI Taxonomy" id="99116"/>
    <lineage>
        <taxon>Eukaryota</taxon>
        <taxon>Fungi</taxon>
        <taxon>Dikarya</taxon>
        <taxon>Ascomycota</taxon>
        <taxon>Pezizomycotina</taxon>
        <taxon>Eurotiomycetes</taxon>
        <taxon>Eurotiomycetidae</taxon>
        <taxon>Eurotiales</taxon>
        <taxon>Aspergillaceae</taxon>
        <taxon>Penicillium</taxon>
    </lineage>
</organism>
<feature type="compositionally biased region" description="Polar residues" evidence="8">
    <location>
        <begin position="243"/>
        <end position="254"/>
    </location>
</feature>
<feature type="compositionally biased region" description="Basic and acidic residues" evidence="8">
    <location>
        <begin position="933"/>
        <end position="950"/>
    </location>
</feature>
<dbReference type="GO" id="GO:0051028">
    <property type="term" value="P:mRNA transport"/>
    <property type="evidence" value="ECO:0007669"/>
    <property type="project" value="UniProtKB-KW"/>
</dbReference>
<feature type="compositionally biased region" description="Acidic residues" evidence="8">
    <location>
        <begin position="951"/>
        <end position="960"/>
    </location>
</feature>
<dbReference type="InterPro" id="IPR011993">
    <property type="entry name" value="PH-like_dom_sf"/>
</dbReference>
<feature type="compositionally biased region" description="Polar residues" evidence="8">
    <location>
        <begin position="189"/>
        <end position="208"/>
    </location>
</feature>
<dbReference type="GO" id="GO:0015031">
    <property type="term" value="P:protein transport"/>
    <property type="evidence" value="ECO:0007669"/>
    <property type="project" value="UniProtKB-KW"/>
</dbReference>
<feature type="compositionally biased region" description="Polar residues" evidence="8">
    <location>
        <begin position="603"/>
        <end position="627"/>
    </location>
</feature>
<feature type="compositionally biased region" description="Basic and acidic residues" evidence="8">
    <location>
        <begin position="961"/>
        <end position="971"/>
    </location>
</feature>
<feature type="compositionally biased region" description="Polar residues" evidence="8">
    <location>
        <begin position="83"/>
        <end position="97"/>
    </location>
</feature>
<feature type="region of interest" description="Disordered" evidence="8">
    <location>
        <begin position="769"/>
        <end position="865"/>
    </location>
</feature>
<dbReference type="Pfam" id="PF00638">
    <property type="entry name" value="Ran_BP1"/>
    <property type="match status" value="1"/>
</dbReference>
<feature type="compositionally biased region" description="Low complexity" evidence="8">
    <location>
        <begin position="781"/>
        <end position="802"/>
    </location>
</feature>
<feature type="compositionally biased region" description="Low complexity" evidence="8">
    <location>
        <begin position="997"/>
        <end position="1021"/>
    </location>
</feature>
<protein>
    <recommendedName>
        <fullName evidence="9">RanBD1 domain-containing protein</fullName>
    </recommendedName>
</protein>
<dbReference type="EMBL" id="CAJVOS010000049">
    <property type="protein sequence ID" value="CAG8199182.1"/>
    <property type="molecule type" value="Genomic_DNA"/>
</dbReference>
<evidence type="ECO:0000259" key="9">
    <source>
        <dbReference type="PROSITE" id="PS50196"/>
    </source>
</evidence>
<feature type="compositionally biased region" description="Polar residues" evidence="8">
    <location>
        <begin position="135"/>
        <end position="154"/>
    </location>
</feature>
<sequence length="1332" mass="134175">MQKRAAFGDQGSKDGDGGFGQGTPDDKPHRATAAQLASRKIKDVRRRRAPTPTTGGGSDTPSFNPFAGTAAPAANPAPPSTGFTFGQTQNQSQSFPGASSGAGQGGMFSSGTNGQAGGQPSFNFGGSSTSFGAQPASNPFSINTSFGGNTQPATNGFSFGGFNAGGSGNQATPTPAPAPAPTFGGFGAQQNTSTPGSGLFGQSTSHITSPGDESMQTSPDTKPKADSGLGTKPAIGASPLANPFSSLSGQTASNPFAPKPASTSETPKPAFKPLFGAAAESKPEEAKAQPAASNLFAPKPAPDAPASNPFASLSGQTAGASNLFAPKPSTEQTPAKPAEAAKPFGSLFGSTTTPKPAEPASNLFAPASATDTPKASNPFASLSTPKVPETEGAAKAPEAQPFNFSFGTPAPSKTPDAESSSSATPAFGNMFATPKPAGEDTNSKPAADPQPFKSLFGTPAPSKSIESKQDQSATPAFGNMFATPKPATENAAPKPAESEPFKPLFGASATPKPAETKEEKTSEPAKPQSSGSLFGASPAPAKSGEEGPAPTPSNPFASLSGQSSFSSPFGSKATEQTTPAQPTASLFGASTSSKSEKEPAPAVQNNSSTFQNPFSGVPQNTGKSTDATHAPPSAPTELKSCLRPSSSSSSSSSSTPPPSTPAVYPYEVSNTLTAQKADGLFPNSTTDQAKMSIDNGADSAQDPKTVYMKIAMLTAAFKAHVAECDPYTDDIDESIIMYAELRREIGVPIGAIAPEEEKTRAGLDMSDADEAGSANEATGDAQAAPPSFDSPAPAAKPSSGASDTVNKFKQSFSAPGGPASPAPIGSSTPASTPAAPLSFTPAGAPPAKAVSTPAATAAESSGSTPAAPAFAIPKFGGASATPISSAPAPAFTAPKFGGGSATPISSAPAPAFSIPQFGGGSASGTDMMAQFKLKAEKSAAEEKAKRKAEDFDSEDDDEEEWERKYAEEQRAKRAKHEQAAANRPVFVPGQGFKFGNAETASATTESATETSVSVGASTSSSFPPPSKPLFGASTTSSSFGGFSAPPASAPLADAKPSATSTSLFSTSSAPSSTSAVFGTSQPIPSSQNIFGGLKPSQPKRKSSVDASDDEAESSPRKKQASPPASTGGLFGRVSNPTTPSLTPPATNPFGAPPVAEAPKAPSAQTAPATSPFGASLGSGTPKSAPVEATSAPSAPSAPSASTAAGAEDGEGEPGEIFDLAKGNVGEEDETVVHEQRSRTFKLDKGSWVPQGVGILRLLKHPETGRSRMVIRGDPSGNVILNTLLKKELDYNLGSLSIQLMVPGEDGVVTQYAVRVKKEHLQGLFDKIQGIRY</sequence>
<evidence type="ECO:0000256" key="6">
    <source>
        <dbReference type="ARBA" id="ARBA00023132"/>
    </source>
</evidence>
<feature type="compositionally biased region" description="Low complexity" evidence="8">
    <location>
        <begin position="121"/>
        <end position="132"/>
    </location>
</feature>
<comment type="subcellular location">
    <subcellularLocation>
        <location evidence="1">Nucleus</location>
        <location evidence="1">Nuclear pore complex</location>
    </subcellularLocation>
</comment>
<evidence type="ECO:0000313" key="11">
    <source>
        <dbReference type="Proteomes" id="UP001153618"/>
    </source>
</evidence>
<feature type="compositionally biased region" description="Low complexity" evidence="8">
    <location>
        <begin position="1028"/>
        <end position="1075"/>
    </location>
</feature>
<evidence type="ECO:0000256" key="3">
    <source>
        <dbReference type="ARBA" id="ARBA00022816"/>
    </source>
</evidence>
<feature type="region of interest" description="Disordered" evidence="8">
    <location>
        <begin position="1"/>
        <end position="665"/>
    </location>
</feature>
<evidence type="ECO:0000256" key="1">
    <source>
        <dbReference type="ARBA" id="ARBA00004567"/>
    </source>
</evidence>
<feature type="compositionally biased region" description="Polar residues" evidence="8">
    <location>
        <begin position="369"/>
        <end position="384"/>
    </location>
</feature>
<dbReference type="PROSITE" id="PS50196">
    <property type="entry name" value="RANBD1"/>
    <property type="match status" value="1"/>
</dbReference>
<evidence type="ECO:0000256" key="7">
    <source>
        <dbReference type="ARBA" id="ARBA00023242"/>
    </source>
</evidence>
<dbReference type="OrthoDB" id="185618at2759"/>
<gene>
    <name evidence="10" type="ORF">POLS_LOCUS7489</name>
</gene>
<dbReference type="InterPro" id="IPR000156">
    <property type="entry name" value="Ran_bind_dom"/>
</dbReference>
<name>A0A9W4N029_PENOL</name>
<feature type="compositionally biased region" description="Low complexity" evidence="8">
    <location>
        <begin position="59"/>
        <end position="74"/>
    </location>
</feature>
<evidence type="ECO:0000256" key="2">
    <source>
        <dbReference type="ARBA" id="ARBA00022448"/>
    </source>
</evidence>
<keyword evidence="3" id="KW-0509">mRNA transport</keyword>
<keyword evidence="4" id="KW-0653">Protein transport</keyword>
<dbReference type="SMART" id="SM00160">
    <property type="entry name" value="RanBD"/>
    <property type="match status" value="1"/>
</dbReference>
<keyword evidence="6" id="KW-0906">Nuclear pore complex</keyword>
<dbReference type="Proteomes" id="UP001153618">
    <property type="component" value="Unassembled WGS sequence"/>
</dbReference>
<dbReference type="Pfam" id="PF08911">
    <property type="entry name" value="NUP50"/>
    <property type="match status" value="1"/>
</dbReference>
<evidence type="ECO:0000256" key="5">
    <source>
        <dbReference type="ARBA" id="ARBA00023010"/>
    </source>
</evidence>
<evidence type="ECO:0000313" key="10">
    <source>
        <dbReference type="EMBL" id="CAG8199182.1"/>
    </source>
</evidence>
<feature type="region of interest" description="Disordered" evidence="8">
    <location>
        <begin position="933"/>
        <end position="1229"/>
    </location>
</feature>
<feature type="compositionally biased region" description="Polar residues" evidence="8">
    <location>
        <begin position="309"/>
        <end position="320"/>
    </location>
</feature>
<keyword evidence="5" id="KW-0811">Translocation</keyword>
<comment type="caution">
    <text evidence="10">The sequence shown here is derived from an EMBL/GenBank/DDBJ whole genome shotgun (WGS) entry which is preliminary data.</text>
</comment>
<keyword evidence="11" id="KW-1185">Reference proteome</keyword>
<dbReference type="InterPro" id="IPR053074">
    <property type="entry name" value="NPC_Nucleoporin"/>
</dbReference>
<feature type="compositionally biased region" description="Low complexity" evidence="8">
    <location>
        <begin position="811"/>
        <end position="865"/>
    </location>
</feature>
<keyword evidence="7" id="KW-0539">Nucleus</keyword>
<dbReference type="SUPFAM" id="SSF50729">
    <property type="entry name" value="PH domain-like"/>
    <property type="match status" value="1"/>
</dbReference>
<dbReference type="Gene3D" id="2.30.29.30">
    <property type="entry name" value="Pleckstrin-homology domain (PH domain)/Phosphotyrosine-binding domain (PTB)"/>
    <property type="match status" value="1"/>
</dbReference>
<reference evidence="10" key="1">
    <citation type="submission" date="2021-07" db="EMBL/GenBank/DDBJ databases">
        <authorList>
            <person name="Branca A.L. A."/>
        </authorList>
    </citation>
    <scope>NUCLEOTIDE SEQUENCE</scope>
</reference>
<feature type="compositionally biased region" description="Basic and acidic residues" evidence="8">
    <location>
        <begin position="514"/>
        <end position="523"/>
    </location>
</feature>
<accession>A0A9W4N029</accession>
<dbReference type="GO" id="GO:0005643">
    <property type="term" value="C:nuclear pore"/>
    <property type="evidence" value="ECO:0007669"/>
    <property type="project" value="UniProtKB-SubCell"/>
</dbReference>
<dbReference type="InterPro" id="IPR015007">
    <property type="entry name" value="NUP2/50/61"/>
</dbReference>
<feature type="compositionally biased region" description="Gly residues" evidence="8">
    <location>
        <begin position="158"/>
        <end position="168"/>
    </location>
</feature>
<feature type="compositionally biased region" description="Low complexity" evidence="8">
    <location>
        <begin position="558"/>
        <end position="584"/>
    </location>
</feature>
<proteinExistence type="predicted"/>
<evidence type="ECO:0000256" key="8">
    <source>
        <dbReference type="SAM" id="MobiDB-lite"/>
    </source>
</evidence>
<dbReference type="PANTHER" id="PTHR38697:SF1">
    <property type="entry name" value="NUCLEAR PORE COMPLEX PROTEIN SIMILAR TO S. CEREVISIAE NUP2 (EUROFUNG)"/>
    <property type="match status" value="1"/>
</dbReference>
<feature type="compositionally biased region" description="Low complexity" evidence="8">
    <location>
        <begin position="1157"/>
        <end position="1171"/>
    </location>
</feature>
<keyword evidence="2" id="KW-0813">Transport</keyword>
<feature type="compositionally biased region" description="Low complexity" evidence="8">
    <location>
        <begin position="644"/>
        <end position="654"/>
    </location>
</feature>
<feature type="domain" description="RanBD1" evidence="9">
    <location>
        <begin position="1218"/>
        <end position="1326"/>
    </location>
</feature>
<feature type="compositionally biased region" description="Low complexity" evidence="8">
    <location>
        <begin position="1183"/>
        <end position="1206"/>
    </location>
</feature>